<accession>A0A060T3T2</accession>
<reference evidence="1" key="2">
    <citation type="submission" date="2014-06" db="EMBL/GenBank/DDBJ databases">
        <title>The complete genome of Blastobotrys (Arxula) adeninivorans LS3 - a yeast of biotechnological interest.</title>
        <authorList>
            <person name="Kunze G."/>
            <person name="Gaillardin C."/>
            <person name="Czernicka M."/>
            <person name="Durrens P."/>
            <person name="Martin T."/>
            <person name="Boer E."/>
            <person name="Gabaldon T."/>
            <person name="Cruz J."/>
            <person name="Talla E."/>
            <person name="Marck C."/>
            <person name="Goffeau A."/>
            <person name="Barbe V."/>
            <person name="Baret P."/>
            <person name="Baronian K."/>
            <person name="Beier S."/>
            <person name="Bleykasten C."/>
            <person name="Bode R."/>
            <person name="Casaregola S."/>
            <person name="Despons L."/>
            <person name="Fairhead C."/>
            <person name="Giersberg M."/>
            <person name="Gierski P."/>
            <person name="Hahnel U."/>
            <person name="Hartmann A."/>
            <person name="Jankowska D."/>
            <person name="Jubin C."/>
            <person name="Jung P."/>
            <person name="Lafontaine I."/>
            <person name="Leh-Louis V."/>
            <person name="Lemaire M."/>
            <person name="Marcet-Houben M."/>
            <person name="Mascher M."/>
            <person name="Morel G."/>
            <person name="Richard G.-F."/>
            <person name="Riechen J."/>
            <person name="Sacerdot C."/>
            <person name="Sarkar A."/>
            <person name="Savel G."/>
            <person name="Schacherer J."/>
            <person name="Sherman D."/>
            <person name="Straub M.-L."/>
            <person name="Stein N."/>
            <person name="Thierry A."/>
            <person name="Trautwein-Schult A."/>
            <person name="Westhof E."/>
            <person name="Worch S."/>
            <person name="Dujon B."/>
            <person name="Souciet J.-L."/>
            <person name="Wincker P."/>
            <person name="Scholz U."/>
            <person name="Neuveglise N."/>
        </authorList>
    </citation>
    <scope>NUCLEOTIDE SEQUENCE</scope>
    <source>
        <strain evidence="1">LS3</strain>
    </source>
</reference>
<reference evidence="1" key="1">
    <citation type="submission" date="2014-02" db="EMBL/GenBank/DDBJ databases">
        <authorList>
            <person name="Genoscope - CEA"/>
        </authorList>
    </citation>
    <scope>NUCLEOTIDE SEQUENCE</scope>
    <source>
        <strain evidence="1">LS3</strain>
    </source>
</reference>
<sequence length="245" mass="27169">MPEMLDVLGIMDTPMHGETRSGLASYTLYVPKSHAQKPLSLAVAVQTDVDYKELPFFASKNSLAVVTLKFAITYCDGFQGSQRYDQALIEALEAVNSKFQNINTSAFLLCGAHDGAQFCLHFSYLHPELLLGVSMVNPELPVAELDPSIPWPRGIENVKELFGHQVNIDALKKVPVHIVISRNEVDDVYKRVKQLDGLEQSLSNSGVVTRRSIVSTDREGRGVMGKGVVDALFAFFYDTLRIHSR</sequence>
<dbReference type="InterPro" id="IPR029058">
    <property type="entry name" value="AB_hydrolase_fold"/>
</dbReference>
<protein>
    <submittedName>
        <fullName evidence="1">ARAD1A11924p</fullName>
    </submittedName>
</protein>
<name>A0A060T3T2_BLAAD</name>
<dbReference type="Gene3D" id="3.40.50.1820">
    <property type="entry name" value="alpha/beta hydrolase"/>
    <property type="match status" value="1"/>
</dbReference>
<dbReference type="AlphaFoldDB" id="A0A060T3T2"/>
<dbReference type="EMBL" id="HG937691">
    <property type="protein sequence ID" value="CDP33552.1"/>
    <property type="molecule type" value="Genomic_DNA"/>
</dbReference>
<gene>
    <name evidence="1" type="ORF">GNLVRS02_ARAD1A11924g</name>
</gene>
<evidence type="ECO:0000313" key="1">
    <source>
        <dbReference type="EMBL" id="CDP33552.1"/>
    </source>
</evidence>
<organism evidence="1">
    <name type="scientific">Blastobotrys adeninivorans</name>
    <name type="common">Yeast</name>
    <name type="synonym">Arxula adeninivorans</name>
    <dbReference type="NCBI Taxonomy" id="409370"/>
    <lineage>
        <taxon>Eukaryota</taxon>
        <taxon>Fungi</taxon>
        <taxon>Dikarya</taxon>
        <taxon>Ascomycota</taxon>
        <taxon>Saccharomycotina</taxon>
        <taxon>Dipodascomycetes</taxon>
        <taxon>Dipodascales</taxon>
        <taxon>Trichomonascaceae</taxon>
        <taxon>Blastobotrys</taxon>
    </lineage>
</organism>
<dbReference type="SUPFAM" id="SSF53474">
    <property type="entry name" value="alpha/beta-Hydrolases"/>
    <property type="match status" value="1"/>
</dbReference>
<proteinExistence type="predicted"/>